<keyword evidence="2" id="KW-0732">Signal</keyword>
<accession>A0AA40AJ04</accession>
<comment type="caution">
    <text evidence="3">The sequence shown here is derived from an EMBL/GenBank/DDBJ whole genome shotgun (WGS) entry which is preliminary data.</text>
</comment>
<evidence type="ECO:0000313" key="4">
    <source>
        <dbReference type="Proteomes" id="UP001172101"/>
    </source>
</evidence>
<feature type="chain" id="PRO_5041438961" description="Hydrophobin" evidence="2">
    <location>
        <begin position="29"/>
        <end position="159"/>
    </location>
</feature>
<protein>
    <recommendedName>
        <fullName evidence="5">Hydrophobin</fullName>
    </recommendedName>
</protein>
<feature type="signal peptide" evidence="2">
    <location>
        <begin position="1"/>
        <end position="28"/>
    </location>
</feature>
<evidence type="ECO:0000313" key="3">
    <source>
        <dbReference type="EMBL" id="KAK0716761.1"/>
    </source>
</evidence>
<dbReference type="RefSeq" id="XP_060295554.1">
    <property type="nucleotide sequence ID" value="XM_060434075.1"/>
</dbReference>
<evidence type="ECO:0000256" key="2">
    <source>
        <dbReference type="SAM" id="SignalP"/>
    </source>
</evidence>
<keyword evidence="4" id="KW-1185">Reference proteome</keyword>
<feature type="region of interest" description="Disordered" evidence="1">
    <location>
        <begin position="33"/>
        <end position="72"/>
    </location>
</feature>
<organism evidence="3 4">
    <name type="scientific">Lasiosphaeria miniovina</name>
    <dbReference type="NCBI Taxonomy" id="1954250"/>
    <lineage>
        <taxon>Eukaryota</taxon>
        <taxon>Fungi</taxon>
        <taxon>Dikarya</taxon>
        <taxon>Ascomycota</taxon>
        <taxon>Pezizomycotina</taxon>
        <taxon>Sordariomycetes</taxon>
        <taxon>Sordariomycetidae</taxon>
        <taxon>Sordariales</taxon>
        <taxon>Lasiosphaeriaceae</taxon>
        <taxon>Lasiosphaeria</taxon>
    </lineage>
</organism>
<name>A0AA40AJ04_9PEZI</name>
<dbReference type="AlphaFoldDB" id="A0AA40AJ04"/>
<reference evidence="3" key="1">
    <citation type="submission" date="2023-06" db="EMBL/GenBank/DDBJ databases">
        <title>Genome-scale phylogeny and comparative genomics of the fungal order Sordariales.</title>
        <authorList>
            <consortium name="Lawrence Berkeley National Laboratory"/>
            <person name="Hensen N."/>
            <person name="Bonometti L."/>
            <person name="Westerberg I."/>
            <person name="Brannstrom I.O."/>
            <person name="Guillou S."/>
            <person name="Cros-Aarteil S."/>
            <person name="Calhoun S."/>
            <person name="Haridas S."/>
            <person name="Kuo A."/>
            <person name="Mondo S."/>
            <person name="Pangilinan J."/>
            <person name="Riley R."/>
            <person name="LaButti K."/>
            <person name="Andreopoulos B."/>
            <person name="Lipzen A."/>
            <person name="Chen C."/>
            <person name="Yanf M."/>
            <person name="Daum C."/>
            <person name="Ng V."/>
            <person name="Clum A."/>
            <person name="Steindorff A."/>
            <person name="Ohm R."/>
            <person name="Martin F."/>
            <person name="Silar P."/>
            <person name="Natvig D."/>
            <person name="Lalanne C."/>
            <person name="Gautier V."/>
            <person name="Ament-velasquez S.L."/>
            <person name="Kruys A."/>
            <person name="Hutchinson M.I."/>
            <person name="Powell A.J."/>
            <person name="Barry K."/>
            <person name="Miller A.N."/>
            <person name="Grigoriev I.V."/>
            <person name="Debuchy R."/>
            <person name="Gladieux P."/>
            <person name="Thoren M.H."/>
            <person name="Johannesson H."/>
        </authorList>
    </citation>
    <scope>NUCLEOTIDE SEQUENCE</scope>
    <source>
        <strain evidence="3">SMH2392-1A</strain>
    </source>
</reference>
<proteinExistence type="predicted"/>
<evidence type="ECO:0000256" key="1">
    <source>
        <dbReference type="SAM" id="MobiDB-lite"/>
    </source>
</evidence>
<dbReference type="GeneID" id="85317345"/>
<dbReference type="EMBL" id="JAUIRO010000004">
    <property type="protein sequence ID" value="KAK0716761.1"/>
    <property type="molecule type" value="Genomic_DNA"/>
</dbReference>
<evidence type="ECO:0008006" key="5">
    <source>
        <dbReference type="Google" id="ProtNLM"/>
    </source>
</evidence>
<sequence length="159" mass="16518">MTPTWTHCARLVGATLLAMCTGIAPANAFAPLERRGSDSSWSPAKQTGLPERDHPNRVGWSPRPTDAPPSQHNYGAMDLLKRDTFSIGSDTCGFLAGYSSAAVTCVKLGAYCTDDGAGNIDCCTGAYSVCKSSMLSACLDFSASLQGACGTGLGPRTLC</sequence>
<gene>
    <name evidence="3" type="ORF">B0T26DRAFT_265651</name>
</gene>
<dbReference type="Proteomes" id="UP001172101">
    <property type="component" value="Unassembled WGS sequence"/>
</dbReference>